<gene>
    <name evidence="2" type="ORF">MP11Mi_00810</name>
</gene>
<name>A0AA97GTX2_9ACTN</name>
<dbReference type="PROSITE" id="PS51318">
    <property type="entry name" value="TAT"/>
    <property type="match status" value="1"/>
</dbReference>
<feature type="chain" id="PRO_5041713823" description="Secreted protein" evidence="1">
    <location>
        <begin position="25"/>
        <end position="155"/>
    </location>
</feature>
<dbReference type="AlphaFoldDB" id="A0AA97GTX2"/>
<organism evidence="2">
    <name type="scientific">Gordonia sp. MP11Mi</name>
    <dbReference type="NCBI Taxonomy" id="3022769"/>
    <lineage>
        <taxon>Bacteria</taxon>
        <taxon>Bacillati</taxon>
        <taxon>Actinomycetota</taxon>
        <taxon>Actinomycetes</taxon>
        <taxon>Mycobacteriales</taxon>
        <taxon>Gordoniaceae</taxon>
        <taxon>Gordonia</taxon>
    </lineage>
</organism>
<proteinExistence type="predicted"/>
<reference evidence="2" key="1">
    <citation type="submission" date="2023-06" db="EMBL/GenBank/DDBJ databases">
        <title>Gordonia sp. nov. and Pseudochrobactrum sp. nov., two species isolated from the burying beetle Nicrophorus vespilloides.</title>
        <authorList>
            <person name="Poehlein A."/>
            <person name="Guzman J."/>
            <person name="Daniel R."/>
            <person name="Vilcinskas A."/>
        </authorList>
    </citation>
    <scope>NUCLEOTIDE SEQUENCE</scope>
    <source>
        <strain evidence="2">MP11Mi</strain>
    </source>
</reference>
<feature type="signal peptide" evidence="1">
    <location>
        <begin position="1"/>
        <end position="24"/>
    </location>
</feature>
<dbReference type="InterPro" id="IPR006311">
    <property type="entry name" value="TAT_signal"/>
</dbReference>
<keyword evidence="1" id="KW-0732">Signal</keyword>
<evidence type="ECO:0008006" key="3">
    <source>
        <dbReference type="Google" id="ProtNLM"/>
    </source>
</evidence>
<dbReference type="EMBL" id="CP128986">
    <property type="protein sequence ID" value="WOC11020.1"/>
    <property type="molecule type" value="Genomic_DNA"/>
</dbReference>
<evidence type="ECO:0000256" key="1">
    <source>
        <dbReference type="SAM" id="SignalP"/>
    </source>
</evidence>
<protein>
    <recommendedName>
        <fullName evidence="3">Secreted protein</fullName>
    </recommendedName>
</protein>
<accession>A0AA97GTX2</accession>
<dbReference type="RefSeq" id="WP_420040367.1">
    <property type="nucleotide sequence ID" value="NZ_CP128986.1"/>
</dbReference>
<evidence type="ECO:0000313" key="2">
    <source>
        <dbReference type="EMBL" id="WOC11020.1"/>
    </source>
</evidence>
<sequence>MKTSMRIAVVAAAAATAVSGIATAVAPAADAKTRRSEVVKFQLDPVSTRLVASDPVQAAVSLARSPGGSIVGGDAWFAMLTVSDMGDTIRQTKGPQPCLEGTFEIWATDGGRGATWTVDPSCARVVPEFTRVIRTAEYGPDGAPVGPVRERPVAG</sequence>